<evidence type="ECO:0000256" key="1">
    <source>
        <dbReference type="ARBA" id="ARBA00022630"/>
    </source>
</evidence>
<name>A0A1T4VHC7_9BACT</name>
<dbReference type="AlphaFoldDB" id="A0A1T4VHC7"/>
<dbReference type="EMBL" id="FUYA01000001">
    <property type="protein sequence ID" value="SKA64268.1"/>
    <property type="molecule type" value="Genomic_DNA"/>
</dbReference>
<dbReference type="GO" id="GO:0009331">
    <property type="term" value="C:glycerol-3-phosphate dehydrogenase (FAD) complex"/>
    <property type="evidence" value="ECO:0007669"/>
    <property type="project" value="InterPro"/>
</dbReference>
<dbReference type="NCBIfam" id="NF003725">
    <property type="entry name" value="PRK05329.2-4"/>
    <property type="match status" value="1"/>
</dbReference>
<dbReference type="GO" id="GO:0004368">
    <property type="term" value="F:glycerol-3-phosphate dehydrogenase (quinone) activity"/>
    <property type="evidence" value="ECO:0007669"/>
    <property type="project" value="InterPro"/>
</dbReference>
<dbReference type="STRING" id="1121442.SAMN02745702_00303"/>
<evidence type="ECO:0000256" key="2">
    <source>
        <dbReference type="ARBA" id="ARBA00022643"/>
    </source>
</evidence>
<keyword evidence="6" id="KW-1185">Reference proteome</keyword>
<reference evidence="5 6" key="1">
    <citation type="submission" date="2017-02" db="EMBL/GenBank/DDBJ databases">
        <authorList>
            <person name="Peterson S.W."/>
        </authorList>
    </citation>
    <scope>NUCLEOTIDE SEQUENCE [LARGE SCALE GENOMIC DNA]</scope>
    <source>
        <strain evidence="5 6">DSM 18034</strain>
    </source>
</reference>
<dbReference type="NCBIfam" id="TIGR03378">
    <property type="entry name" value="glycerol3P_GlpB"/>
    <property type="match status" value="1"/>
</dbReference>
<keyword evidence="2" id="KW-0288">FMN</keyword>
<gene>
    <name evidence="5" type="ORF">SAMN02745702_00303</name>
</gene>
<proteinExistence type="predicted"/>
<sequence>MTQGPVQNVQVDLAVAGCGLAGVASAYFAAQEGLSVVLCGSTGGLVFTSGYFDVLGYAERGNTTPLSDPWAGVEELSAREPAHPYARCTPTEIRSAMREFLQFTAEAGLPYADAGDSNFQACTMSGLPKTTWAVPQTMRAGVDMLQSSLPCLVVSFAGLKGFSARQFAAVLSSRRPNIRAVSCDFPGMEGRSEVYAEHMARAMEVPGACEKLAERLRPHLADAKFVGMPAMLGIHDCDAVCHNMAELLGCPVFEIPSMPPSVPGIRLREAYELALSARGVMLLPRHKVLQARQGGNGWTLDCGARELECRVEAKNLLLATGRFLGGGLQARRTGIRESILDLPVHQPEGRSMWHRLEYFDLRGHELNRAGVQVDDACRPVGVDGQPVYPNLYAAGSILGYQDWIRSRCGTGLAVATAQRAVAALREQAV</sequence>
<protein>
    <submittedName>
        <fullName evidence="5">Glycerol-3-phosphate dehydrogenase subunit B</fullName>
    </submittedName>
</protein>
<dbReference type="Proteomes" id="UP000189733">
    <property type="component" value="Unassembled WGS sequence"/>
</dbReference>
<accession>A0A1T4VHC7</accession>
<evidence type="ECO:0000313" key="5">
    <source>
        <dbReference type="EMBL" id="SKA64268.1"/>
    </source>
</evidence>
<dbReference type="InterPro" id="IPR036188">
    <property type="entry name" value="FAD/NAD-bd_sf"/>
</dbReference>
<dbReference type="PIRSF" id="PIRSF000141">
    <property type="entry name" value="Anaerobic_G3P_dh"/>
    <property type="match status" value="1"/>
</dbReference>
<dbReference type="SUPFAM" id="SSF51905">
    <property type="entry name" value="FAD/NAD(P)-binding domain"/>
    <property type="match status" value="1"/>
</dbReference>
<evidence type="ECO:0000313" key="6">
    <source>
        <dbReference type="Proteomes" id="UP000189733"/>
    </source>
</evidence>
<dbReference type="InterPro" id="IPR003953">
    <property type="entry name" value="FAD-dep_OxRdtase_2_FAD-bd"/>
</dbReference>
<keyword evidence="3" id="KW-0560">Oxidoreductase</keyword>
<dbReference type="Pfam" id="PF00890">
    <property type="entry name" value="FAD_binding_2"/>
    <property type="match status" value="1"/>
</dbReference>
<evidence type="ECO:0000256" key="3">
    <source>
        <dbReference type="ARBA" id="ARBA00023002"/>
    </source>
</evidence>
<organism evidence="5 6">
    <name type="scientific">Desulfobaculum bizertense DSM 18034</name>
    <dbReference type="NCBI Taxonomy" id="1121442"/>
    <lineage>
        <taxon>Bacteria</taxon>
        <taxon>Pseudomonadati</taxon>
        <taxon>Thermodesulfobacteriota</taxon>
        <taxon>Desulfovibrionia</taxon>
        <taxon>Desulfovibrionales</taxon>
        <taxon>Desulfovibrionaceae</taxon>
        <taxon>Desulfobaculum</taxon>
    </lineage>
</organism>
<feature type="domain" description="FAD-dependent oxidoreductase 2 FAD-binding" evidence="4">
    <location>
        <begin position="12"/>
        <end position="412"/>
    </location>
</feature>
<evidence type="ECO:0000259" key="4">
    <source>
        <dbReference type="Pfam" id="PF00890"/>
    </source>
</evidence>
<dbReference type="RefSeq" id="WP_078683623.1">
    <property type="nucleotide sequence ID" value="NZ_FUYA01000001.1"/>
</dbReference>
<dbReference type="OrthoDB" id="140595at2"/>
<dbReference type="InterPro" id="IPR009158">
    <property type="entry name" value="G3P_DH_GlpB_su"/>
</dbReference>
<keyword evidence="1" id="KW-0285">Flavoprotein</keyword>